<evidence type="ECO:0000313" key="2">
    <source>
        <dbReference type="EMBL" id="VDK52063.1"/>
    </source>
</evidence>
<keyword evidence="3" id="KW-1185">Reference proteome</keyword>
<dbReference type="InterPro" id="IPR043784">
    <property type="entry name" value="DUF5726"/>
</dbReference>
<reference evidence="2 3" key="2">
    <citation type="submission" date="2018-11" db="EMBL/GenBank/DDBJ databases">
        <authorList>
            <consortium name="Pathogen Informatics"/>
        </authorList>
    </citation>
    <scope>NUCLEOTIDE SEQUENCE [LARGE SCALE GENOMIC DNA]</scope>
</reference>
<feature type="domain" description="DUF5726" evidence="1">
    <location>
        <begin position="1"/>
        <end position="72"/>
    </location>
</feature>
<evidence type="ECO:0000313" key="4">
    <source>
        <dbReference type="WBParaSite" id="TASK_0001032501-mRNA-1"/>
    </source>
</evidence>
<dbReference type="EMBL" id="UYRS01023032">
    <property type="protein sequence ID" value="VDK52063.1"/>
    <property type="molecule type" value="Genomic_DNA"/>
</dbReference>
<evidence type="ECO:0000259" key="1">
    <source>
        <dbReference type="Pfam" id="PF18996"/>
    </source>
</evidence>
<proteinExistence type="predicted"/>
<sequence>MQTARFYTHWYPQQQRVQLFLQALPQELLLSAIRAGVTPDSDLDHCCEILSQLAIDKRELSLAKEFFRRDQK</sequence>
<dbReference type="Proteomes" id="UP000282613">
    <property type="component" value="Unassembled WGS sequence"/>
</dbReference>
<accession>A0A0R3WHI2</accession>
<protein>
    <submittedName>
        <fullName evidence="4">DUF5726 domain-containing protein</fullName>
    </submittedName>
</protein>
<name>A0A0R3WHI2_TAEAS</name>
<gene>
    <name evidence="2" type="ORF">TASK_LOCUS10326</name>
</gene>
<reference evidence="4" key="1">
    <citation type="submission" date="2017-02" db="UniProtKB">
        <authorList>
            <consortium name="WormBaseParasite"/>
        </authorList>
    </citation>
    <scope>IDENTIFICATION</scope>
</reference>
<organism evidence="4">
    <name type="scientific">Taenia asiatica</name>
    <name type="common">Asian tapeworm</name>
    <dbReference type="NCBI Taxonomy" id="60517"/>
    <lineage>
        <taxon>Eukaryota</taxon>
        <taxon>Metazoa</taxon>
        <taxon>Spiralia</taxon>
        <taxon>Lophotrochozoa</taxon>
        <taxon>Platyhelminthes</taxon>
        <taxon>Cestoda</taxon>
        <taxon>Eucestoda</taxon>
        <taxon>Cyclophyllidea</taxon>
        <taxon>Taeniidae</taxon>
        <taxon>Taenia</taxon>
    </lineage>
</organism>
<evidence type="ECO:0000313" key="3">
    <source>
        <dbReference type="Proteomes" id="UP000282613"/>
    </source>
</evidence>
<dbReference type="Pfam" id="PF18996">
    <property type="entry name" value="DUF5726"/>
    <property type="match status" value="1"/>
</dbReference>
<dbReference type="WBParaSite" id="TASK_0001032501-mRNA-1">
    <property type="protein sequence ID" value="TASK_0001032501-mRNA-1"/>
    <property type="gene ID" value="TASK_0001032501"/>
</dbReference>
<dbReference type="AlphaFoldDB" id="A0A0R3WHI2"/>
<dbReference type="OrthoDB" id="10331483at2759"/>